<dbReference type="Gene3D" id="3.40.50.300">
    <property type="entry name" value="P-loop containing nucleotide triphosphate hydrolases"/>
    <property type="match status" value="1"/>
</dbReference>
<dbReference type="SMART" id="SM00382">
    <property type="entry name" value="AAA"/>
    <property type="match status" value="1"/>
</dbReference>
<dbReference type="SUPFAM" id="SSF52540">
    <property type="entry name" value="P-loop containing nucleoside triphosphate hydrolases"/>
    <property type="match status" value="1"/>
</dbReference>
<sequence length="234" mass="25412">MVARLEVRKVEVRFGSRWVLQGADLDVPAGALTSLVGPPGVGKTTLFNVVTGLQKVQAGQVWLDDQEITALAPHRRVRLGIARTFQRPEAFDGLTVRENVLVAAELRRRWAKDGSNSRKVTDEVLARTGLRPWARERSDQLPPAISRLLEIGRALATAPRVLLLDEPTAGLTPLEADQILELLGELAQEGLAVLLVTADEALASRATHPVRLHDGRCYPLTPSITGPAPDQGRA</sequence>
<gene>
    <name evidence="5" type="ORF">ACFFRE_01885</name>
</gene>
<keyword evidence="1" id="KW-0813">Transport</keyword>
<dbReference type="InterPro" id="IPR003439">
    <property type="entry name" value="ABC_transporter-like_ATP-bd"/>
</dbReference>
<evidence type="ECO:0000313" key="5">
    <source>
        <dbReference type="EMBL" id="MFC0080907.1"/>
    </source>
</evidence>
<protein>
    <submittedName>
        <fullName evidence="5">ABC transporter ATP-binding protein</fullName>
    </submittedName>
</protein>
<dbReference type="GO" id="GO:0005524">
    <property type="term" value="F:ATP binding"/>
    <property type="evidence" value="ECO:0007669"/>
    <property type="project" value="UniProtKB-KW"/>
</dbReference>
<dbReference type="PROSITE" id="PS50893">
    <property type="entry name" value="ABC_TRANSPORTER_2"/>
    <property type="match status" value="1"/>
</dbReference>
<organism evidence="5 6">
    <name type="scientific">Aciditerrimonas ferrireducens</name>
    <dbReference type="NCBI Taxonomy" id="667306"/>
    <lineage>
        <taxon>Bacteria</taxon>
        <taxon>Bacillati</taxon>
        <taxon>Actinomycetota</taxon>
        <taxon>Acidimicrobiia</taxon>
        <taxon>Acidimicrobiales</taxon>
        <taxon>Acidimicrobiaceae</taxon>
        <taxon>Aciditerrimonas</taxon>
    </lineage>
</organism>
<dbReference type="InterPro" id="IPR027417">
    <property type="entry name" value="P-loop_NTPase"/>
</dbReference>
<dbReference type="PANTHER" id="PTHR45772">
    <property type="entry name" value="CONSERVED COMPONENT OF ABC TRANSPORTER FOR NATURAL AMINO ACIDS-RELATED"/>
    <property type="match status" value="1"/>
</dbReference>
<dbReference type="PANTHER" id="PTHR45772:SF7">
    <property type="entry name" value="AMINO ACID ABC TRANSPORTER ATP-BINDING PROTEIN"/>
    <property type="match status" value="1"/>
</dbReference>
<evidence type="ECO:0000256" key="1">
    <source>
        <dbReference type="ARBA" id="ARBA00022448"/>
    </source>
</evidence>
<proteinExistence type="predicted"/>
<dbReference type="InterPro" id="IPR051120">
    <property type="entry name" value="ABC_AA/LPS_Transport"/>
</dbReference>
<dbReference type="InterPro" id="IPR003593">
    <property type="entry name" value="AAA+_ATPase"/>
</dbReference>
<evidence type="ECO:0000313" key="6">
    <source>
        <dbReference type="Proteomes" id="UP001589788"/>
    </source>
</evidence>
<feature type="domain" description="ABC transporter" evidence="4">
    <location>
        <begin position="5"/>
        <end position="234"/>
    </location>
</feature>
<evidence type="ECO:0000259" key="4">
    <source>
        <dbReference type="PROSITE" id="PS50893"/>
    </source>
</evidence>
<keyword evidence="6" id="KW-1185">Reference proteome</keyword>
<comment type="caution">
    <text evidence="5">The sequence shown here is derived from an EMBL/GenBank/DDBJ whole genome shotgun (WGS) entry which is preliminary data.</text>
</comment>
<reference evidence="5 6" key="1">
    <citation type="submission" date="2024-09" db="EMBL/GenBank/DDBJ databases">
        <authorList>
            <person name="Sun Q."/>
            <person name="Mori K."/>
        </authorList>
    </citation>
    <scope>NUCLEOTIDE SEQUENCE [LARGE SCALE GENOMIC DNA]</scope>
    <source>
        <strain evidence="5 6">JCM 15389</strain>
    </source>
</reference>
<name>A0ABV6C3T0_9ACTN</name>
<dbReference type="EMBL" id="JBHLYQ010000009">
    <property type="protein sequence ID" value="MFC0080907.1"/>
    <property type="molecule type" value="Genomic_DNA"/>
</dbReference>
<accession>A0ABV6C3T0</accession>
<dbReference type="Pfam" id="PF00005">
    <property type="entry name" value="ABC_tran"/>
    <property type="match status" value="1"/>
</dbReference>
<evidence type="ECO:0000256" key="3">
    <source>
        <dbReference type="ARBA" id="ARBA00022840"/>
    </source>
</evidence>
<evidence type="ECO:0000256" key="2">
    <source>
        <dbReference type="ARBA" id="ARBA00022741"/>
    </source>
</evidence>
<dbReference type="Proteomes" id="UP001589788">
    <property type="component" value="Unassembled WGS sequence"/>
</dbReference>
<keyword evidence="2" id="KW-0547">Nucleotide-binding</keyword>
<keyword evidence="3 5" id="KW-0067">ATP-binding</keyword>